<keyword evidence="11" id="KW-0546">Nucleotide metabolism</keyword>
<dbReference type="GO" id="GO:0008253">
    <property type="term" value="F:5'-nucleotidase activity"/>
    <property type="evidence" value="ECO:0007669"/>
    <property type="project" value="InterPro"/>
</dbReference>
<dbReference type="AlphaFoldDB" id="A0A9N8EBG9"/>
<evidence type="ECO:0000256" key="1">
    <source>
        <dbReference type="ARBA" id="ARBA00001946"/>
    </source>
</evidence>
<evidence type="ECO:0000256" key="9">
    <source>
        <dbReference type="ARBA" id="ARBA00022840"/>
    </source>
</evidence>
<dbReference type="EC" id="3.1.3.99" evidence="4"/>
<evidence type="ECO:0000256" key="8">
    <source>
        <dbReference type="ARBA" id="ARBA00022801"/>
    </source>
</evidence>
<evidence type="ECO:0000256" key="12">
    <source>
        <dbReference type="ARBA" id="ARBA00047413"/>
    </source>
</evidence>
<dbReference type="GO" id="GO:0005524">
    <property type="term" value="F:ATP binding"/>
    <property type="evidence" value="ECO:0007669"/>
    <property type="project" value="UniProtKB-KW"/>
</dbReference>
<evidence type="ECO:0000256" key="10">
    <source>
        <dbReference type="ARBA" id="ARBA00022842"/>
    </source>
</evidence>
<dbReference type="PANTHER" id="PTHR28213">
    <property type="entry name" value="IMP-SPECIFIC 5'-NUCLEOTIDASE 1"/>
    <property type="match status" value="1"/>
</dbReference>
<gene>
    <name evidence="14" type="ORF">SEMRO_850_G210600.1</name>
</gene>
<dbReference type="InterPro" id="IPR009453">
    <property type="entry name" value="ISN1"/>
</dbReference>
<comment type="subunit">
    <text evidence="3">Homotetramer.</text>
</comment>
<reference evidence="14" key="1">
    <citation type="submission" date="2020-06" db="EMBL/GenBank/DDBJ databases">
        <authorList>
            <consortium name="Plant Systems Biology data submission"/>
        </authorList>
    </citation>
    <scope>NUCLEOTIDE SEQUENCE</scope>
    <source>
        <strain evidence="14">D6</strain>
    </source>
</reference>
<evidence type="ECO:0000256" key="3">
    <source>
        <dbReference type="ARBA" id="ARBA00011881"/>
    </source>
</evidence>
<evidence type="ECO:0000313" key="14">
    <source>
        <dbReference type="EMBL" id="CAB9517335.1"/>
    </source>
</evidence>
<evidence type="ECO:0000313" key="15">
    <source>
        <dbReference type="Proteomes" id="UP001153069"/>
    </source>
</evidence>
<evidence type="ECO:0000256" key="6">
    <source>
        <dbReference type="ARBA" id="ARBA00022723"/>
    </source>
</evidence>
<keyword evidence="10" id="KW-0460">Magnesium</keyword>
<dbReference type="OrthoDB" id="185373at2759"/>
<keyword evidence="8" id="KW-0378">Hydrolase</keyword>
<comment type="similarity">
    <text evidence="2">Belongs to the ISN1 family.</text>
</comment>
<accession>A0A9N8EBG9</accession>
<protein>
    <recommendedName>
        <fullName evidence="5">IMP-specific 5'-nucleotidase 1</fullName>
        <ecNumber evidence="4">3.1.3.99</ecNumber>
    </recommendedName>
</protein>
<evidence type="ECO:0000256" key="11">
    <source>
        <dbReference type="ARBA" id="ARBA00023080"/>
    </source>
</evidence>
<comment type="cofactor">
    <cofactor evidence="1">
        <name>Mg(2+)</name>
        <dbReference type="ChEBI" id="CHEBI:18420"/>
    </cofactor>
</comment>
<comment type="caution">
    <text evidence="14">The sequence shown here is derived from an EMBL/GenBank/DDBJ whole genome shotgun (WGS) entry which is preliminary data.</text>
</comment>
<dbReference type="PANTHER" id="PTHR28213:SF1">
    <property type="entry name" value="IMP-SPECIFIC 5'-NUCLEOTIDASE 1"/>
    <property type="match status" value="1"/>
</dbReference>
<dbReference type="EMBL" id="CAICTM010000849">
    <property type="protein sequence ID" value="CAB9517335.1"/>
    <property type="molecule type" value="Genomic_DNA"/>
</dbReference>
<evidence type="ECO:0000256" key="5">
    <source>
        <dbReference type="ARBA" id="ARBA00015544"/>
    </source>
</evidence>
<dbReference type="GO" id="GO:0000287">
    <property type="term" value="F:magnesium ion binding"/>
    <property type="evidence" value="ECO:0007669"/>
    <property type="project" value="InterPro"/>
</dbReference>
<evidence type="ECO:0000256" key="7">
    <source>
        <dbReference type="ARBA" id="ARBA00022741"/>
    </source>
</evidence>
<dbReference type="GO" id="GO:0006190">
    <property type="term" value="P:inosine salvage"/>
    <property type="evidence" value="ECO:0007669"/>
    <property type="project" value="InterPro"/>
</dbReference>
<dbReference type="GO" id="GO:0009117">
    <property type="term" value="P:nucleotide metabolic process"/>
    <property type="evidence" value="ECO:0007669"/>
    <property type="project" value="UniProtKB-KW"/>
</dbReference>
<keyword evidence="7" id="KW-0547">Nucleotide-binding</keyword>
<evidence type="ECO:0000256" key="13">
    <source>
        <dbReference type="SAM" id="MobiDB-lite"/>
    </source>
</evidence>
<evidence type="ECO:0000256" key="4">
    <source>
        <dbReference type="ARBA" id="ARBA00012894"/>
    </source>
</evidence>
<keyword evidence="6" id="KW-0479">Metal-binding</keyword>
<organism evidence="14 15">
    <name type="scientific">Seminavis robusta</name>
    <dbReference type="NCBI Taxonomy" id="568900"/>
    <lineage>
        <taxon>Eukaryota</taxon>
        <taxon>Sar</taxon>
        <taxon>Stramenopiles</taxon>
        <taxon>Ochrophyta</taxon>
        <taxon>Bacillariophyta</taxon>
        <taxon>Bacillariophyceae</taxon>
        <taxon>Bacillariophycidae</taxon>
        <taxon>Naviculales</taxon>
        <taxon>Naviculaceae</taxon>
        <taxon>Seminavis</taxon>
    </lineage>
</organism>
<dbReference type="InterPro" id="IPR036412">
    <property type="entry name" value="HAD-like_sf"/>
</dbReference>
<dbReference type="GO" id="GO:0071590">
    <property type="term" value="P:nicotinamide riboside biosynthetic process"/>
    <property type="evidence" value="ECO:0007669"/>
    <property type="project" value="TreeGrafter"/>
</dbReference>
<keyword evidence="9" id="KW-0067">ATP-binding</keyword>
<keyword evidence="15" id="KW-1185">Reference proteome</keyword>
<name>A0A9N8EBG9_9STRA</name>
<evidence type="ECO:0000256" key="2">
    <source>
        <dbReference type="ARBA" id="ARBA00005307"/>
    </source>
</evidence>
<dbReference type="Proteomes" id="UP001153069">
    <property type="component" value="Unassembled WGS sequence"/>
</dbReference>
<feature type="region of interest" description="Disordered" evidence="13">
    <location>
        <begin position="135"/>
        <end position="155"/>
    </location>
</feature>
<proteinExistence type="inferred from homology"/>
<dbReference type="Pfam" id="PF06437">
    <property type="entry name" value="ISN1"/>
    <property type="match status" value="1"/>
</dbReference>
<sequence length="485" mass="54471">MSFSSRRRNYLLTPHRRDGLIEWMKKMLSHSFVLDCLGTTGADTFSHFELLIEEHRKWEATSKDRAPSRLKQLVPTIGTFHTNLPLREAFLFYNKKHGLTNRKHIQISFNEIRHILNYAQIMALRDTVIVAKNNNGDNPEDSASDVNASDDNNDDNKAFNGPNLITFDGDQTLYSDGSNFDHNPELANYLYKLIKHGVFIAVVTAAGYEYNVEKYEFRLSGLLAFFKSKGLTPEECDRFFLFGGECNYLLKLGNDYKLQPIKEDGPGGWFTATRHLEEAPCNWNEADVTGLLDLAETSFHNSIKNMHIRGRVIRKKRSVGLVPTPGMEIPREALDETVLALQDTLTSMGSAPGVDLPRCIFNGGTDGWCDCGNKRVGVMMLQSYLGVSAVKTLHIGDQFLNTGNDFAARTVCPCIWITSPDETTYILKSILRLAGLGVSMAENSTKKPDFKRAASLDFTEAERRSKAVKVMDVYTGEIISKETHS</sequence>
<dbReference type="GO" id="GO:0071592">
    <property type="term" value="P:nicotinic acid riboside biosynthetic process"/>
    <property type="evidence" value="ECO:0007669"/>
    <property type="project" value="TreeGrafter"/>
</dbReference>
<comment type="catalytic activity">
    <reaction evidence="12">
        <text>IMP + H2O = inosine + phosphate</text>
        <dbReference type="Rhea" id="RHEA:27718"/>
        <dbReference type="ChEBI" id="CHEBI:15377"/>
        <dbReference type="ChEBI" id="CHEBI:17596"/>
        <dbReference type="ChEBI" id="CHEBI:43474"/>
        <dbReference type="ChEBI" id="CHEBI:58053"/>
        <dbReference type="EC" id="3.1.3.99"/>
    </reaction>
</comment>
<dbReference type="SUPFAM" id="SSF56784">
    <property type="entry name" value="HAD-like"/>
    <property type="match status" value="1"/>
</dbReference>